<dbReference type="EMBL" id="VWYE01063268">
    <property type="protein sequence ID" value="NXQ37523.1"/>
    <property type="molecule type" value="Genomic_DNA"/>
</dbReference>
<proteinExistence type="predicted"/>
<evidence type="ECO:0000259" key="1">
    <source>
        <dbReference type="Pfam" id="PF06858"/>
    </source>
</evidence>
<reference evidence="2 3" key="1">
    <citation type="submission" date="2019-09" db="EMBL/GenBank/DDBJ databases">
        <title>Bird 10,000 Genomes (B10K) Project - Family phase.</title>
        <authorList>
            <person name="Zhang G."/>
        </authorList>
    </citation>
    <scope>NUCLEOTIDE SEQUENCE [LARGE SCALE GENOMIC DNA]</scope>
    <source>
        <strain evidence="2">B10K-DU-001-15</strain>
        <tissue evidence="2">Muscle</tissue>
    </source>
</reference>
<feature type="non-terminal residue" evidence="2">
    <location>
        <position position="1"/>
    </location>
</feature>
<accession>A0A7L2CK25</accession>
<keyword evidence="3" id="KW-1185">Reference proteome</keyword>
<gene>
    <name evidence="2" type="primary">Gtpbp4</name>
    <name evidence="2" type="ORF">ALACHE_R15366</name>
</gene>
<dbReference type="InterPro" id="IPR010674">
    <property type="entry name" value="NOG1_Rossman_fold_dom"/>
</dbReference>
<comment type="caution">
    <text evidence="2">The sequence shown here is derived from an EMBL/GenBank/DDBJ whole genome shotgun (WGS) entry which is preliminary data.</text>
</comment>
<feature type="domain" description="Nucleolar GTP-binding protein 1 Rossman-fold" evidence="1">
    <location>
        <begin position="26"/>
        <end position="73"/>
    </location>
</feature>
<dbReference type="Gene3D" id="3.40.50.300">
    <property type="entry name" value="P-loop containing nucleotide triphosphate hydrolases"/>
    <property type="match status" value="1"/>
</dbReference>
<sequence>MDYKYLRWQVVDTPGILDHPLEDRNTIEMQAITALAHLRAAVLYVMDVSEQCGHSLEEQVELFRNIKPLFANK</sequence>
<protein>
    <submittedName>
        <fullName evidence="2">NOG1 protein</fullName>
    </submittedName>
</protein>
<name>A0A7L2CK25_9PASS</name>
<dbReference type="Proteomes" id="UP000571582">
    <property type="component" value="Unassembled WGS sequence"/>
</dbReference>
<dbReference type="InterPro" id="IPR027417">
    <property type="entry name" value="P-loop_NTPase"/>
</dbReference>
<organism evidence="2 3">
    <name type="scientific">Alaudala cheleensis</name>
    <name type="common">Asian short-toed lark</name>
    <dbReference type="NCBI Taxonomy" id="670337"/>
    <lineage>
        <taxon>Eukaryota</taxon>
        <taxon>Metazoa</taxon>
        <taxon>Chordata</taxon>
        <taxon>Craniata</taxon>
        <taxon>Vertebrata</taxon>
        <taxon>Euteleostomi</taxon>
        <taxon>Archelosauria</taxon>
        <taxon>Archosauria</taxon>
        <taxon>Dinosauria</taxon>
        <taxon>Saurischia</taxon>
        <taxon>Theropoda</taxon>
        <taxon>Coelurosauria</taxon>
        <taxon>Aves</taxon>
        <taxon>Neognathae</taxon>
        <taxon>Neoaves</taxon>
        <taxon>Telluraves</taxon>
        <taxon>Australaves</taxon>
        <taxon>Passeriformes</taxon>
        <taxon>Sylvioidea</taxon>
        <taxon>Alaudidae</taxon>
        <taxon>Alaudala</taxon>
    </lineage>
</organism>
<dbReference type="Pfam" id="PF06858">
    <property type="entry name" value="NOG1"/>
    <property type="match status" value="1"/>
</dbReference>
<feature type="non-terminal residue" evidence="2">
    <location>
        <position position="73"/>
    </location>
</feature>
<dbReference type="AlphaFoldDB" id="A0A7L2CK25"/>
<dbReference type="GO" id="GO:0005525">
    <property type="term" value="F:GTP binding"/>
    <property type="evidence" value="ECO:0007669"/>
    <property type="project" value="InterPro"/>
</dbReference>
<evidence type="ECO:0000313" key="3">
    <source>
        <dbReference type="Proteomes" id="UP000571582"/>
    </source>
</evidence>
<dbReference type="PANTHER" id="PTHR45759">
    <property type="entry name" value="NUCLEOLAR GTP-BINDING PROTEIN 1"/>
    <property type="match status" value="1"/>
</dbReference>
<dbReference type="SUPFAM" id="SSF52540">
    <property type="entry name" value="P-loop containing nucleoside triphosphate hydrolases"/>
    <property type="match status" value="1"/>
</dbReference>
<evidence type="ECO:0000313" key="2">
    <source>
        <dbReference type="EMBL" id="NXQ37523.1"/>
    </source>
</evidence>